<dbReference type="EMBL" id="AZGO01000065">
    <property type="protein sequence ID" value="KRM35439.1"/>
    <property type="molecule type" value="Genomic_DNA"/>
</dbReference>
<evidence type="ECO:0008006" key="4">
    <source>
        <dbReference type="Google" id="ProtNLM"/>
    </source>
</evidence>
<evidence type="ECO:0000313" key="3">
    <source>
        <dbReference type="Proteomes" id="UP000051085"/>
    </source>
</evidence>
<evidence type="ECO:0000256" key="1">
    <source>
        <dbReference type="SAM" id="MobiDB-lite"/>
    </source>
</evidence>
<name>A0A922PUE3_9LACO</name>
<dbReference type="Gene3D" id="3.90.550.10">
    <property type="entry name" value="Spore Coat Polysaccharide Biosynthesis Protein SpsA, Chain A"/>
    <property type="match status" value="1"/>
</dbReference>
<comment type="caution">
    <text evidence="2">The sequence shown here is derived from an EMBL/GenBank/DDBJ whole genome shotgun (WGS) entry which is preliminary data.</text>
</comment>
<proteinExistence type="predicted"/>
<protein>
    <recommendedName>
        <fullName evidence="4">Glycosyltransferase 2-like domain-containing protein</fullName>
    </recommendedName>
</protein>
<feature type="region of interest" description="Disordered" evidence="1">
    <location>
        <begin position="91"/>
        <end position="134"/>
    </location>
</feature>
<organism evidence="2 3">
    <name type="scientific">Limosilactobacillus pontis DSM 8475</name>
    <dbReference type="NCBI Taxonomy" id="1423794"/>
    <lineage>
        <taxon>Bacteria</taxon>
        <taxon>Bacillati</taxon>
        <taxon>Bacillota</taxon>
        <taxon>Bacilli</taxon>
        <taxon>Lactobacillales</taxon>
        <taxon>Lactobacillaceae</taxon>
        <taxon>Limosilactobacillus</taxon>
    </lineage>
</organism>
<gene>
    <name evidence="2" type="ORF">FD34_GL000953</name>
</gene>
<dbReference type="AlphaFoldDB" id="A0A922PUE3"/>
<feature type="compositionally biased region" description="Low complexity" evidence="1">
    <location>
        <begin position="117"/>
        <end position="126"/>
    </location>
</feature>
<accession>A0A922PUE3</accession>
<reference evidence="2 3" key="1">
    <citation type="journal article" date="2015" name="Genome Announc.">
        <title>Expanding the biotechnology potential of lactobacilli through comparative genomics of 213 strains and associated genera.</title>
        <authorList>
            <person name="Sun Z."/>
            <person name="Harris H.M."/>
            <person name="McCann A."/>
            <person name="Guo C."/>
            <person name="Argimon S."/>
            <person name="Zhang W."/>
            <person name="Yang X."/>
            <person name="Jeffery I.B."/>
            <person name="Cooney J.C."/>
            <person name="Kagawa T.F."/>
            <person name="Liu W."/>
            <person name="Song Y."/>
            <person name="Salvetti E."/>
            <person name="Wrobel A."/>
            <person name="Rasinkangas P."/>
            <person name="Parkhill J."/>
            <person name="Rea M.C."/>
            <person name="O'Sullivan O."/>
            <person name="Ritari J."/>
            <person name="Douillard F.P."/>
            <person name="Paul Ross R."/>
            <person name="Yang R."/>
            <person name="Briner A.E."/>
            <person name="Felis G.E."/>
            <person name="de Vos W.M."/>
            <person name="Barrangou R."/>
            <person name="Klaenhammer T.R."/>
            <person name="Caufield P.W."/>
            <person name="Cui Y."/>
            <person name="Zhang H."/>
            <person name="O'Toole P.W."/>
        </authorList>
    </citation>
    <scope>NUCLEOTIDE SEQUENCE [LARGE SCALE GENOMIC DNA]</scope>
    <source>
        <strain evidence="2 3">DSM 8475</strain>
    </source>
</reference>
<evidence type="ECO:0000313" key="2">
    <source>
        <dbReference type="EMBL" id="KRM35439.1"/>
    </source>
</evidence>
<sequence>MVQETLMIITLVSIWLSLCMSIVTLSGATDFWLAHSTKRVTITPLSRYPMITIVVPAHNEEVVIAQTTRAILDMNYPADRVELLLFADIRRSSSPNGSSTARSGTSSRSVGFPARTSSSSVSLSRGSGAGATGS</sequence>
<dbReference type="SUPFAM" id="SSF53448">
    <property type="entry name" value="Nucleotide-diphospho-sugar transferases"/>
    <property type="match status" value="1"/>
</dbReference>
<dbReference type="Proteomes" id="UP000051085">
    <property type="component" value="Unassembled WGS sequence"/>
</dbReference>
<dbReference type="InterPro" id="IPR029044">
    <property type="entry name" value="Nucleotide-diphossugar_trans"/>
</dbReference>
<feature type="compositionally biased region" description="Low complexity" evidence="1">
    <location>
        <begin position="97"/>
        <end position="109"/>
    </location>
</feature>